<gene>
    <name evidence="2" type="ORF">F442_03569</name>
</gene>
<feature type="compositionally biased region" description="Basic and acidic residues" evidence="1">
    <location>
        <begin position="99"/>
        <end position="116"/>
    </location>
</feature>
<proteinExistence type="predicted"/>
<reference evidence="2 3" key="1">
    <citation type="submission" date="2013-11" db="EMBL/GenBank/DDBJ databases">
        <title>The Genome Sequence of Phytophthora parasitica P10297.</title>
        <authorList>
            <consortium name="The Broad Institute Genomics Platform"/>
            <person name="Russ C."/>
            <person name="Tyler B."/>
            <person name="Panabieres F."/>
            <person name="Shan W."/>
            <person name="Tripathy S."/>
            <person name="Grunwald N."/>
            <person name="Machado M."/>
            <person name="Johnson C.S."/>
            <person name="Walker B."/>
            <person name="Young S.K."/>
            <person name="Zeng Q."/>
            <person name="Gargeya S."/>
            <person name="Fitzgerald M."/>
            <person name="Haas B."/>
            <person name="Abouelleil A."/>
            <person name="Allen A.W."/>
            <person name="Alvarado L."/>
            <person name="Arachchi H.M."/>
            <person name="Berlin A.M."/>
            <person name="Chapman S.B."/>
            <person name="Gainer-Dewar J."/>
            <person name="Goldberg J."/>
            <person name="Griggs A."/>
            <person name="Gujja S."/>
            <person name="Hansen M."/>
            <person name="Howarth C."/>
            <person name="Imamovic A."/>
            <person name="Ireland A."/>
            <person name="Larimer J."/>
            <person name="McCowan C."/>
            <person name="Murphy C."/>
            <person name="Pearson M."/>
            <person name="Poon T.W."/>
            <person name="Priest M."/>
            <person name="Roberts A."/>
            <person name="Saif S."/>
            <person name="Shea T."/>
            <person name="Sisk P."/>
            <person name="Sykes S."/>
            <person name="Wortman J."/>
            <person name="Nusbaum C."/>
            <person name="Birren B."/>
        </authorList>
    </citation>
    <scope>NUCLEOTIDE SEQUENCE [LARGE SCALE GENOMIC DNA]</scope>
    <source>
        <strain evidence="2 3">P10297</strain>
    </source>
</reference>
<evidence type="ECO:0000256" key="1">
    <source>
        <dbReference type="SAM" id="MobiDB-lite"/>
    </source>
</evidence>
<sequence>MKLWVTRGNRWVPTVVLGSGKKCYLKITIVSDRVIWLQEHDELDCEWHNLAYQAAADEIDDVPEVVELPGPAIEAISPESQNLRPGMGSTVPRLRCDKAAKNTDETNPRNDVEAKRRNAGVGHRSVEETQAISAPSNNQECSAGFDGVTKTQDHRTNVGLSDKVAVNSVETIRRNTVEAGRRNMQFIDRVADTQDKSAPSRDQKFSAGFVIKMRRSRLGLVIKIDVHRQVLNKIDGRVLCKIDVQTRALGEIVGWSQRHIGLVIKIVEQSQHKHSRSEEHKQADGTEGGHVLDAISAPHELGRGMCISEGGDFYAEDVDDNMAVLPRPR</sequence>
<evidence type="ECO:0000313" key="2">
    <source>
        <dbReference type="EMBL" id="ETP51292.1"/>
    </source>
</evidence>
<protein>
    <submittedName>
        <fullName evidence="2">Uncharacterized protein</fullName>
    </submittedName>
</protein>
<accession>W2ZVD1</accession>
<evidence type="ECO:0000313" key="3">
    <source>
        <dbReference type="Proteomes" id="UP000018948"/>
    </source>
</evidence>
<feature type="region of interest" description="Disordered" evidence="1">
    <location>
        <begin position="99"/>
        <end position="153"/>
    </location>
</feature>
<dbReference type="EMBL" id="ANIY01000831">
    <property type="protein sequence ID" value="ETP51292.1"/>
    <property type="molecule type" value="Genomic_DNA"/>
</dbReference>
<feature type="compositionally biased region" description="Polar residues" evidence="1">
    <location>
        <begin position="128"/>
        <end position="141"/>
    </location>
</feature>
<name>W2ZVD1_PHYNI</name>
<organism evidence="2 3">
    <name type="scientific">Phytophthora nicotianae P10297</name>
    <dbReference type="NCBI Taxonomy" id="1317064"/>
    <lineage>
        <taxon>Eukaryota</taxon>
        <taxon>Sar</taxon>
        <taxon>Stramenopiles</taxon>
        <taxon>Oomycota</taxon>
        <taxon>Peronosporomycetes</taxon>
        <taxon>Peronosporales</taxon>
        <taxon>Peronosporaceae</taxon>
        <taxon>Phytophthora</taxon>
    </lineage>
</organism>
<dbReference type="AlphaFoldDB" id="W2ZVD1"/>
<comment type="caution">
    <text evidence="2">The sequence shown here is derived from an EMBL/GenBank/DDBJ whole genome shotgun (WGS) entry which is preliminary data.</text>
</comment>
<dbReference type="Proteomes" id="UP000018948">
    <property type="component" value="Unassembled WGS sequence"/>
</dbReference>